<evidence type="ECO:0000313" key="2">
    <source>
        <dbReference type="Proteomes" id="UP000887159"/>
    </source>
</evidence>
<dbReference type="EMBL" id="BMAU01021375">
    <property type="protein sequence ID" value="GFY26294.1"/>
    <property type="molecule type" value="Genomic_DNA"/>
</dbReference>
<organism evidence="1 2">
    <name type="scientific">Trichonephila clavipes</name>
    <name type="common">Golden silk orbweaver</name>
    <name type="synonym">Nephila clavipes</name>
    <dbReference type="NCBI Taxonomy" id="2585209"/>
    <lineage>
        <taxon>Eukaryota</taxon>
        <taxon>Metazoa</taxon>
        <taxon>Ecdysozoa</taxon>
        <taxon>Arthropoda</taxon>
        <taxon>Chelicerata</taxon>
        <taxon>Arachnida</taxon>
        <taxon>Araneae</taxon>
        <taxon>Araneomorphae</taxon>
        <taxon>Entelegynae</taxon>
        <taxon>Araneoidea</taxon>
        <taxon>Nephilidae</taxon>
        <taxon>Trichonephila</taxon>
    </lineage>
</organism>
<comment type="caution">
    <text evidence="1">The sequence shown here is derived from an EMBL/GenBank/DDBJ whole genome shotgun (WGS) entry which is preliminary data.</text>
</comment>
<dbReference type="AlphaFoldDB" id="A0A8X6W1I7"/>
<name>A0A8X6W1I7_TRICX</name>
<dbReference type="Proteomes" id="UP000887159">
    <property type="component" value="Unassembled WGS sequence"/>
</dbReference>
<sequence length="98" mass="11018">MGAPNLTLLGAQKVLRYATGQRYPSEIYLADNMLYEDQTIQITASYEVWMMTKSIVNVAAIVGYNRCPTPRHRIEESLDVSLGYKSPRVHAASTYCQS</sequence>
<evidence type="ECO:0000313" key="1">
    <source>
        <dbReference type="EMBL" id="GFY26294.1"/>
    </source>
</evidence>
<accession>A0A8X6W1I7</accession>
<proteinExistence type="predicted"/>
<protein>
    <submittedName>
        <fullName evidence="1">Uncharacterized protein</fullName>
    </submittedName>
</protein>
<reference evidence="1" key="1">
    <citation type="submission" date="2020-08" db="EMBL/GenBank/DDBJ databases">
        <title>Multicomponent nature underlies the extraordinary mechanical properties of spider dragline silk.</title>
        <authorList>
            <person name="Kono N."/>
            <person name="Nakamura H."/>
            <person name="Mori M."/>
            <person name="Yoshida Y."/>
            <person name="Ohtoshi R."/>
            <person name="Malay A.D."/>
            <person name="Moran D.A.P."/>
            <person name="Tomita M."/>
            <person name="Numata K."/>
            <person name="Arakawa K."/>
        </authorList>
    </citation>
    <scope>NUCLEOTIDE SEQUENCE</scope>
</reference>
<keyword evidence="2" id="KW-1185">Reference proteome</keyword>
<gene>
    <name evidence="1" type="primary">NCL1_12936</name>
    <name evidence="1" type="ORF">TNCV_24921</name>
</gene>